<evidence type="ECO:0000313" key="3">
    <source>
        <dbReference type="Proteomes" id="UP000466332"/>
    </source>
</evidence>
<name>A0ABW9WJB3_9BURK</name>
<dbReference type="EMBL" id="WWCS01000007">
    <property type="protein sequence ID" value="MYN40427.1"/>
    <property type="molecule type" value="Genomic_DNA"/>
</dbReference>
<keyword evidence="3" id="KW-1185">Reference proteome</keyword>
<proteinExistence type="predicted"/>
<reference evidence="2 3" key="1">
    <citation type="submission" date="2019-12" db="EMBL/GenBank/DDBJ databases">
        <title>Novel species isolated from a subtropical stream in China.</title>
        <authorList>
            <person name="Lu H."/>
        </authorList>
    </citation>
    <scope>NUCLEOTIDE SEQUENCE [LARGE SCALE GENOMIC DNA]</scope>
    <source>
        <strain evidence="2 3">FT109W</strain>
    </source>
</reference>
<dbReference type="PROSITE" id="PS51257">
    <property type="entry name" value="PROKAR_LIPOPROTEIN"/>
    <property type="match status" value="1"/>
</dbReference>
<feature type="region of interest" description="Disordered" evidence="1">
    <location>
        <begin position="155"/>
        <end position="185"/>
    </location>
</feature>
<dbReference type="SUPFAM" id="SSF51905">
    <property type="entry name" value="FAD/NAD(P)-binding domain"/>
    <property type="match status" value="1"/>
</dbReference>
<organism evidence="2 3">
    <name type="scientific">Duganella margarita</name>
    <dbReference type="NCBI Taxonomy" id="2692170"/>
    <lineage>
        <taxon>Bacteria</taxon>
        <taxon>Pseudomonadati</taxon>
        <taxon>Pseudomonadota</taxon>
        <taxon>Betaproteobacteria</taxon>
        <taxon>Burkholderiales</taxon>
        <taxon>Oxalobacteraceae</taxon>
        <taxon>Telluria group</taxon>
        <taxon>Duganella</taxon>
    </lineage>
</organism>
<dbReference type="InterPro" id="IPR036188">
    <property type="entry name" value="FAD/NAD-bd_sf"/>
</dbReference>
<evidence type="ECO:0000313" key="2">
    <source>
        <dbReference type="EMBL" id="MYN40427.1"/>
    </source>
</evidence>
<sequence length="185" mass="19591">MKANIFNLGVIGAGLAGMSCARHLQSDLCKVTMFDGKRLSPGGVELTIRQSMTICDIWHEEGWRLASLESGTLGEVFDALILALPAAQASALLAPLLPATAMQVAAMEPSEDQCIWLPAVQVGVCGGWLRGVQEGDAWLSGRALAARVLSQRAADQNSVDAVRPKVRGAPDTRYPVPCEPPAEAQ</sequence>
<accession>A0ABW9WJB3</accession>
<dbReference type="Gene3D" id="3.50.50.60">
    <property type="entry name" value="FAD/NAD(P)-binding domain"/>
    <property type="match status" value="1"/>
</dbReference>
<protein>
    <submittedName>
        <fullName evidence="2">NAD(P)-binding protein</fullName>
    </submittedName>
</protein>
<evidence type="ECO:0000256" key="1">
    <source>
        <dbReference type="SAM" id="MobiDB-lite"/>
    </source>
</evidence>
<comment type="caution">
    <text evidence="2">The sequence shown here is derived from an EMBL/GenBank/DDBJ whole genome shotgun (WGS) entry which is preliminary data.</text>
</comment>
<dbReference type="PANTHER" id="PTHR16128:SF5">
    <property type="entry name" value="FAD_NAD(P)-BINDING OXIDOREDUCTASE FAMILY PROTEIN"/>
    <property type="match status" value="1"/>
</dbReference>
<dbReference type="Pfam" id="PF13450">
    <property type="entry name" value="NAD_binding_8"/>
    <property type="match status" value="1"/>
</dbReference>
<gene>
    <name evidence="2" type="ORF">GTP55_13700</name>
</gene>
<dbReference type="Proteomes" id="UP000466332">
    <property type="component" value="Unassembled WGS sequence"/>
</dbReference>
<dbReference type="PANTHER" id="PTHR16128">
    <property type="entry name" value="FAD/NAD(P)-BINDING OXIDOREDUCTASE FAMILY PROTEIN"/>
    <property type="match status" value="1"/>
</dbReference>